<organism evidence="4 5">
    <name type="scientific">Euplotes crassus</name>
    <dbReference type="NCBI Taxonomy" id="5936"/>
    <lineage>
        <taxon>Eukaryota</taxon>
        <taxon>Sar</taxon>
        <taxon>Alveolata</taxon>
        <taxon>Ciliophora</taxon>
        <taxon>Intramacronucleata</taxon>
        <taxon>Spirotrichea</taxon>
        <taxon>Hypotrichia</taxon>
        <taxon>Euplotida</taxon>
        <taxon>Euplotidae</taxon>
        <taxon>Moneuplotes</taxon>
    </lineage>
</organism>
<evidence type="ECO:0000256" key="1">
    <source>
        <dbReference type="PROSITE-ProRule" id="PRU00024"/>
    </source>
</evidence>
<reference evidence="4" key="1">
    <citation type="submission" date="2023-07" db="EMBL/GenBank/DDBJ databases">
        <authorList>
            <consortium name="AG Swart"/>
            <person name="Singh M."/>
            <person name="Singh A."/>
            <person name="Seah K."/>
            <person name="Emmerich C."/>
        </authorList>
    </citation>
    <scope>NUCLEOTIDE SEQUENCE</scope>
    <source>
        <strain evidence="4">DP1</strain>
    </source>
</reference>
<dbReference type="InterPro" id="IPR000315">
    <property type="entry name" value="Znf_B-box"/>
</dbReference>
<evidence type="ECO:0000313" key="5">
    <source>
        <dbReference type="Proteomes" id="UP001295684"/>
    </source>
</evidence>
<keyword evidence="2" id="KW-0175">Coiled coil</keyword>
<accession>A0AAD1YC13</accession>
<evidence type="ECO:0000259" key="3">
    <source>
        <dbReference type="PROSITE" id="PS50119"/>
    </source>
</evidence>
<gene>
    <name evidence="4" type="ORF">ECRASSUSDP1_LOCUS28553</name>
</gene>
<sequence>METKRQENLRKCRSLNCKNDIKFYCEHCNTKICRDCRIDSHSTCNPKMIDTKTDGLEKKVKELDEVITRIKIISEIYEDSCYIEGFDQVFNDLTKNVYCNYITDVKEAIENGKYEVFETLIDECSRLKEDIISGDFGRDEKGYNPIQMLTYNYFINPKSPFDVKVHNALEHISPFAGVPLYSKKFKDIFKEVFEKYMENKEIRDKKEEEKKMRAEIEEEISQKYQNQIKELEDKIVSLTLQLAKAQTNRPHAQYLPANPQATSFPPSRPQKRAFPLPLKVRTARQVPSYHTPFDFPSAESSFDSDSMFSDSYNTMDPSSGHEMYSETPQSAFQSEPSFLLELDSNEKFEGDDVGQKLASQTALPGIKAVRVSNIGKDLTKVDNFLQQCIYQQIPSLSLSCLKGDSFGYACGIFDGLMCSIGQVKDLSFSSIIFTRDQLSKVITTARHVEKISFHNCDWNIDTDNIEDQCFNFKLSEGKYKTKVLSMSHMDEAQRNYESAESIVEYGSMIYAISESGLRESLKHLNILDRLNGLENEVRQQLSCFGLSHITVSTEYLNP</sequence>
<feature type="coiled-coil region" evidence="2">
    <location>
        <begin position="197"/>
        <end position="248"/>
    </location>
</feature>
<dbReference type="GO" id="GO:0008270">
    <property type="term" value="F:zinc ion binding"/>
    <property type="evidence" value="ECO:0007669"/>
    <property type="project" value="UniProtKB-KW"/>
</dbReference>
<evidence type="ECO:0000313" key="4">
    <source>
        <dbReference type="EMBL" id="CAI2386927.1"/>
    </source>
</evidence>
<keyword evidence="1" id="KW-0479">Metal-binding</keyword>
<keyword evidence="1" id="KW-0863">Zinc-finger</keyword>
<dbReference type="Proteomes" id="UP001295684">
    <property type="component" value="Unassembled WGS sequence"/>
</dbReference>
<dbReference type="PROSITE" id="PS50119">
    <property type="entry name" value="ZF_BBOX"/>
    <property type="match status" value="1"/>
</dbReference>
<evidence type="ECO:0000256" key="2">
    <source>
        <dbReference type="SAM" id="Coils"/>
    </source>
</evidence>
<keyword evidence="1" id="KW-0862">Zinc</keyword>
<name>A0AAD1YC13_EUPCR</name>
<keyword evidence="5" id="KW-1185">Reference proteome</keyword>
<proteinExistence type="predicted"/>
<protein>
    <recommendedName>
        <fullName evidence="3">B box-type domain-containing protein</fullName>
    </recommendedName>
</protein>
<feature type="domain" description="B box-type" evidence="3">
    <location>
        <begin position="7"/>
        <end position="43"/>
    </location>
</feature>
<dbReference type="EMBL" id="CAMPGE010029456">
    <property type="protein sequence ID" value="CAI2386927.1"/>
    <property type="molecule type" value="Genomic_DNA"/>
</dbReference>
<comment type="caution">
    <text evidence="4">The sequence shown here is derived from an EMBL/GenBank/DDBJ whole genome shotgun (WGS) entry which is preliminary data.</text>
</comment>
<dbReference type="AlphaFoldDB" id="A0AAD1YC13"/>